<dbReference type="RefSeq" id="XP_007863495.1">
    <property type="nucleotide sequence ID" value="XM_007865304.1"/>
</dbReference>
<organism evidence="7 8">
    <name type="scientific">Gloeophyllum trabeum (strain ATCC 11539 / FP-39264 / Madison 617)</name>
    <name type="common">Brown rot fungus</name>
    <dbReference type="NCBI Taxonomy" id="670483"/>
    <lineage>
        <taxon>Eukaryota</taxon>
        <taxon>Fungi</taxon>
        <taxon>Dikarya</taxon>
        <taxon>Basidiomycota</taxon>
        <taxon>Agaricomycotina</taxon>
        <taxon>Agaricomycetes</taxon>
        <taxon>Gloeophyllales</taxon>
        <taxon>Gloeophyllaceae</taxon>
        <taxon>Gloeophyllum</taxon>
    </lineage>
</organism>
<dbReference type="KEGG" id="gtr:GLOTRDRAFT_137011"/>
<feature type="region of interest" description="Disordered" evidence="5">
    <location>
        <begin position="308"/>
        <end position="340"/>
    </location>
</feature>
<dbReference type="Proteomes" id="UP000030669">
    <property type="component" value="Unassembled WGS sequence"/>
</dbReference>
<dbReference type="GO" id="GO:0016020">
    <property type="term" value="C:membrane"/>
    <property type="evidence" value="ECO:0007669"/>
    <property type="project" value="TreeGrafter"/>
</dbReference>
<accession>S7RXZ8</accession>
<proteinExistence type="predicted"/>
<dbReference type="Pfam" id="PF24321">
    <property type="entry name" value="DUF7493"/>
    <property type="match status" value="1"/>
</dbReference>
<dbReference type="InterPro" id="IPR050187">
    <property type="entry name" value="Lipid_Phosphate_FormReg"/>
</dbReference>
<dbReference type="PANTHER" id="PTHR12358">
    <property type="entry name" value="SPHINGOSINE KINASE"/>
    <property type="match status" value="1"/>
</dbReference>
<dbReference type="AlphaFoldDB" id="S7RXZ8"/>
<dbReference type="EMBL" id="KB469298">
    <property type="protein sequence ID" value="EPQ58264.1"/>
    <property type="molecule type" value="Genomic_DNA"/>
</dbReference>
<dbReference type="SUPFAM" id="SSF111331">
    <property type="entry name" value="NAD kinase/diacylglycerol kinase-like"/>
    <property type="match status" value="1"/>
</dbReference>
<dbReference type="GO" id="GO:0005737">
    <property type="term" value="C:cytoplasm"/>
    <property type="evidence" value="ECO:0007669"/>
    <property type="project" value="TreeGrafter"/>
</dbReference>
<dbReference type="InterPro" id="IPR017438">
    <property type="entry name" value="ATP-NAD_kinase_N"/>
</dbReference>
<dbReference type="GeneID" id="19303675"/>
<keyword evidence="4" id="KW-0067">ATP-binding</keyword>
<keyword evidence="3" id="KW-0418">Kinase</keyword>
<dbReference type="InterPro" id="IPR001206">
    <property type="entry name" value="Diacylglycerol_kinase_cat_dom"/>
</dbReference>
<dbReference type="HOGENOM" id="CLU_013399_0_0_1"/>
<dbReference type="OrthoDB" id="3853857at2759"/>
<sequence length="467" mass="50938">MATSNELRVVNGSGKVSTFKLTDSSLLISRDPKKTVDVPLKQVLWAEHAQDTLHVHFLARKSKKGSLSLVKASGRIFPADKSAVDAWIDALTAKAYEGVKQRRRLKVLVNPHGGQGKSVAIFRKKVEPILKAAHCTLDVTYTTHSKHAQALAKDLSLDFDAVVTVSGDGLIHEVINGFAEHAQPLKALNIPIAPIPTGSGNGLSCNLLGVKDAFDVCAAALNAIKGRPMKTDLFSFTQGNTRRLSFFSQAVGLMADLDLGTEHLRWMGDTRFVVGFLRGIAKLSPCAATLSVKVAESDKDKMLESYRKVRDAAPPPPEAESESEGALPPLQHTSPGKGDDGWVTFDKPLLYVYAGQGPYVGRDLMQFPLSLPDDGLIDVVAQELTSRGDMLKALDGAEKGGPFWLPTQHYFKAHAYRLTPRSKKGCLSIDGEAYPFEEYTVEVHPKLGTLLSMYGRYVDDFKMQKPQ</sequence>
<reference evidence="7 8" key="1">
    <citation type="journal article" date="2012" name="Science">
        <title>The Paleozoic origin of enzymatic lignin decomposition reconstructed from 31 fungal genomes.</title>
        <authorList>
            <person name="Floudas D."/>
            <person name="Binder M."/>
            <person name="Riley R."/>
            <person name="Barry K."/>
            <person name="Blanchette R.A."/>
            <person name="Henrissat B."/>
            <person name="Martinez A.T."/>
            <person name="Otillar R."/>
            <person name="Spatafora J.W."/>
            <person name="Yadav J.S."/>
            <person name="Aerts A."/>
            <person name="Benoit I."/>
            <person name="Boyd A."/>
            <person name="Carlson A."/>
            <person name="Copeland A."/>
            <person name="Coutinho P.M."/>
            <person name="de Vries R.P."/>
            <person name="Ferreira P."/>
            <person name="Findley K."/>
            <person name="Foster B."/>
            <person name="Gaskell J."/>
            <person name="Glotzer D."/>
            <person name="Gorecki P."/>
            <person name="Heitman J."/>
            <person name="Hesse C."/>
            <person name="Hori C."/>
            <person name="Igarashi K."/>
            <person name="Jurgens J.A."/>
            <person name="Kallen N."/>
            <person name="Kersten P."/>
            <person name="Kohler A."/>
            <person name="Kuees U."/>
            <person name="Kumar T.K.A."/>
            <person name="Kuo A."/>
            <person name="LaButti K."/>
            <person name="Larrondo L.F."/>
            <person name="Lindquist E."/>
            <person name="Ling A."/>
            <person name="Lombard V."/>
            <person name="Lucas S."/>
            <person name="Lundell T."/>
            <person name="Martin R."/>
            <person name="McLaughlin D.J."/>
            <person name="Morgenstern I."/>
            <person name="Morin E."/>
            <person name="Murat C."/>
            <person name="Nagy L.G."/>
            <person name="Nolan M."/>
            <person name="Ohm R.A."/>
            <person name="Patyshakuliyeva A."/>
            <person name="Rokas A."/>
            <person name="Ruiz-Duenas F.J."/>
            <person name="Sabat G."/>
            <person name="Salamov A."/>
            <person name="Samejima M."/>
            <person name="Schmutz J."/>
            <person name="Slot J.C."/>
            <person name="St John F."/>
            <person name="Stenlid J."/>
            <person name="Sun H."/>
            <person name="Sun S."/>
            <person name="Syed K."/>
            <person name="Tsang A."/>
            <person name="Wiebenga A."/>
            <person name="Young D."/>
            <person name="Pisabarro A."/>
            <person name="Eastwood D.C."/>
            <person name="Martin F."/>
            <person name="Cullen D."/>
            <person name="Grigoriev I.V."/>
            <person name="Hibbett D.S."/>
        </authorList>
    </citation>
    <scope>NUCLEOTIDE SEQUENCE [LARGE SCALE GENOMIC DNA]</scope>
    <source>
        <strain evidence="7 8">ATCC 11539</strain>
    </source>
</reference>
<evidence type="ECO:0000259" key="6">
    <source>
        <dbReference type="PROSITE" id="PS50146"/>
    </source>
</evidence>
<dbReference type="Gene3D" id="2.60.200.40">
    <property type="match status" value="1"/>
</dbReference>
<dbReference type="InterPro" id="IPR055916">
    <property type="entry name" value="DUF7493"/>
</dbReference>
<feature type="domain" description="DAGKc" evidence="6">
    <location>
        <begin position="100"/>
        <end position="240"/>
    </location>
</feature>
<dbReference type="Pfam" id="PF00781">
    <property type="entry name" value="DAGK_cat"/>
    <property type="match status" value="1"/>
</dbReference>
<protein>
    <recommendedName>
        <fullName evidence="6">DAGKc domain-containing protein</fullName>
    </recommendedName>
</protein>
<keyword evidence="8" id="KW-1185">Reference proteome</keyword>
<dbReference type="PANTHER" id="PTHR12358:SF31">
    <property type="entry name" value="ACYLGLYCEROL KINASE, MITOCHONDRIAL"/>
    <property type="match status" value="1"/>
</dbReference>
<evidence type="ECO:0000256" key="1">
    <source>
        <dbReference type="ARBA" id="ARBA00022679"/>
    </source>
</evidence>
<dbReference type="Pfam" id="PF19279">
    <property type="entry name" value="YegS_C"/>
    <property type="match status" value="1"/>
</dbReference>
<dbReference type="Gene3D" id="3.40.50.10330">
    <property type="entry name" value="Probable inorganic polyphosphate/atp-NAD kinase, domain 1"/>
    <property type="match status" value="1"/>
</dbReference>
<dbReference type="InterPro" id="IPR016064">
    <property type="entry name" value="NAD/diacylglycerol_kinase_sf"/>
</dbReference>
<dbReference type="STRING" id="670483.S7RXZ8"/>
<gene>
    <name evidence="7" type="ORF">GLOTRDRAFT_137011</name>
</gene>
<evidence type="ECO:0000313" key="8">
    <source>
        <dbReference type="Proteomes" id="UP000030669"/>
    </source>
</evidence>
<dbReference type="InterPro" id="IPR045540">
    <property type="entry name" value="YegS/DAGK_C"/>
</dbReference>
<dbReference type="GO" id="GO:0005524">
    <property type="term" value="F:ATP binding"/>
    <property type="evidence" value="ECO:0007669"/>
    <property type="project" value="UniProtKB-KW"/>
</dbReference>
<evidence type="ECO:0000256" key="2">
    <source>
        <dbReference type="ARBA" id="ARBA00022741"/>
    </source>
</evidence>
<evidence type="ECO:0000256" key="4">
    <source>
        <dbReference type="ARBA" id="ARBA00022840"/>
    </source>
</evidence>
<dbReference type="GO" id="GO:0001727">
    <property type="term" value="F:lipid kinase activity"/>
    <property type="evidence" value="ECO:0007669"/>
    <property type="project" value="TreeGrafter"/>
</dbReference>
<dbReference type="OMA" id="TMGNFYA"/>
<dbReference type="SMART" id="SM00046">
    <property type="entry name" value="DAGKc"/>
    <property type="match status" value="1"/>
</dbReference>
<keyword evidence="1" id="KW-0808">Transferase</keyword>
<evidence type="ECO:0000313" key="7">
    <source>
        <dbReference type="EMBL" id="EPQ58264.1"/>
    </source>
</evidence>
<dbReference type="GO" id="GO:0046512">
    <property type="term" value="P:sphingosine biosynthetic process"/>
    <property type="evidence" value="ECO:0007669"/>
    <property type="project" value="TreeGrafter"/>
</dbReference>
<dbReference type="eggNOG" id="KOG1116">
    <property type="taxonomic scope" value="Eukaryota"/>
</dbReference>
<name>S7RXZ8_GLOTA</name>
<evidence type="ECO:0000256" key="5">
    <source>
        <dbReference type="SAM" id="MobiDB-lite"/>
    </source>
</evidence>
<dbReference type="PROSITE" id="PS50146">
    <property type="entry name" value="DAGK"/>
    <property type="match status" value="1"/>
</dbReference>
<evidence type="ECO:0000256" key="3">
    <source>
        <dbReference type="ARBA" id="ARBA00022777"/>
    </source>
</evidence>
<keyword evidence="2" id="KW-0547">Nucleotide-binding</keyword>